<keyword evidence="1" id="KW-0175">Coiled coil</keyword>
<proteinExistence type="predicted"/>
<feature type="coiled-coil region" evidence="1">
    <location>
        <begin position="34"/>
        <end position="75"/>
    </location>
</feature>
<evidence type="ECO:0000256" key="1">
    <source>
        <dbReference type="SAM" id="Coils"/>
    </source>
</evidence>
<comment type="caution">
    <text evidence="2">The sequence shown here is derived from an EMBL/GenBank/DDBJ whole genome shotgun (WGS) entry which is preliminary data.</text>
</comment>
<dbReference type="AlphaFoldDB" id="V7IF53"/>
<evidence type="ECO:0000313" key="3">
    <source>
        <dbReference type="Proteomes" id="UP000018554"/>
    </source>
</evidence>
<reference evidence="2 3" key="1">
    <citation type="submission" date="2013-11" db="EMBL/GenBank/DDBJ databases">
        <title>The Genome Sequence of Eikenella corrodens CC92I.</title>
        <authorList>
            <consortium name="The Broad Institute Genomics Platform"/>
            <person name="Earl A."/>
            <person name="Allen-Vercoe E."/>
            <person name="Daigneault M."/>
            <person name="Young S.K."/>
            <person name="Zeng Q."/>
            <person name="Gargeya S."/>
            <person name="Fitzgerald M."/>
            <person name="Abouelleil A."/>
            <person name="Alvarado L."/>
            <person name="Chapman S.B."/>
            <person name="Gainer-Dewar J."/>
            <person name="Goldberg J."/>
            <person name="Griggs A."/>
            <person name="Gujja S."/>
            <person name="Hansen M."/>
            <person name="Howarth C."/>
            <person name="Imamovic A."/>
            <person name="Ireland A."/>
            <person name="Larimer J."/>
            <person name="McCowan C."/>
            <person name="Murphy C."/>
            <person name="Pearson M."/>
            <person name="Poon T.W."/>
            <person name="Priest M."/>
            <person name="Roberts A."/>
            <person name="Saif S."/>
            <person name="Shea T."/>
            <person name="Sykes S."/>
            <person name="Wortman J."/>
            <person name="Nusbaum C."/>
            <person name="Birren B."/>
        </authorList>
    </citation>
    <scope>NUCLEOTIDE SEQUENCE [LARGE SCALE GENOMIC DNA]</scope>
    <source>
        <strain evidence="2 3">CC92I</strain>
    </source>
</reference>
<name>V7IF53_EIKCO</name>
<keyword evidence="3" id="KW-1185">Reference proteome</keyword>
<accession>V7IF53</accession>
<dbReference type="RefSeq" id="WP_023887213.1">
    <property type="nucleotide sequence ID" value="NZ_KI635562.1"/>
</dbReference>
<dbReference type="HOGENOM" id="CLU_102883_0_0_4"/>
<dbReference type="EMBL" id="AZGQ01000004">
    <property type="protein sequence ID" value="ETA83969.1"/>
    <property type="molecule type" value="Genomic_DNA"/>
</dbReference>
<protein>
    <submittedName>
        <fullName evidence="2">Uncharacterized protein</fullName>
    </submittedName>
</protein>
<organism evidence="2 3">
    <name type="scientific">Eikenella corrodens CC92I</name>
    <dbReference type="NCBI Taxonomy" id="1073362"/>
    <lineage>
        <taxon>Bacteria</taxon>
        <taxon>Pseudomonadati</taxon>
        <taxon>Pseudomonadota</taxon>
        <taxon>Betaproteobacteria</taxon>
        <taxon>Neisseriales</taxon>
        <taxon>Neisseriaceae</taxon>
        <taxon>Eikenella</taxon>
    </lineage>
</organism>
<gene>
    <name evidence="2" type="ORF">HMPREF1177_01171</name>
</gene>
<evidence type="ECO:0000313" key="2">
    <source>
        <dbReference type="EMBL" id="ETA83969.1"/>
    </source>
</evidence>
<sequence length="184" mass="20894">MEQQIIELGVRLAETLTKNTASAILTKIQLIKTKKDDKETINQLEEIIQDLIADKNELTQIAQAYQQEISAQKINESELNYITSSFIPKIQSLMEASGQSSEELNNAVKILSPLVSKETLTILQLLGFNFKKAIGEPLTSLIREMILTKLPLDTELQKLQMQIQLEQLRLISQNSELRHESNDF</sequence>
<dbReference type="Proteomes" id="UP000018554">
    <property type="component" value="Unassembled WGS sequence"/>
</dbReference>